<protein>
    <submittedName>
        <fullName evidence="4">Nudix hydrolase domain-containing protein</fullName>
    </submittedName>
</protein>
<evidence type="ECO:0000313" key="4">
    <source>
        <dbReference type="EMBL" id="CAI2768031.1"/>
    </source>
</evidence>
<dbReference type="PROSITE" id="PS00893">
    <property type="entry name" value="NUDIX_BOX"/>
    <property type="match status" value="1"/>
</dbReference>
<reference evidence="4" key="1">
    <citation type="submission" date="2022-09" db="EMBL/GenBank/DDBJ databases">
        <authorList>
            <person name="Duchaud E."/>
        </authorList>
    </citation>
    <scope>NUCLEOTIDE SEQUENCE</scope>
    <source>
        <strain evidence="4">TRV642</strain>
    </source>
</reference>
<evidence type="ECO:0000256" key="2">
    <source>
        <dbReference type="RuleBase" id="RU003476"/>
    </source>
</evidence>
<dbReference type="RefSeq" id="WP_263360753.1">
    <property type="nucleotide sequence ID" value="NZ_OX336425.1"/>
</dbReference>
<dbReference type="CDD" id="cd04699">
    <property type="entry name" value="NUDIX_MutT_Nudt1"/>
    <property type="match status" value="1"/>
</dbReference>
<dbReference type="InterPro" id="IPR000086">
    <property type="entry name" value="NUDIX_hydrolase_dom"/>
</dbReference>
<dbReference type="Pfam" id="PF00293">
    <property type="entry name" value="NUDIX"/>
    <property type="match status" value="1"/>
</dbReference>
<dbReference type="PANTHER" id="PTHR43736:SF1">
    <property type="entry name" value="DIHYDRONEOPTERIN TRIPHOSPHATE DIPHOSPHATASE"/>
    <property type="match status" value="1"/>
</dbReference>
<dbReference type="Gene3D" id="3.90.79.10">
    <property type="entry name" value="Nucleoside Triphosphate Pyrophosphohydrolase"/>
    <property type="match status" value="1"/>
</dbReference>
<dbReference type="InterPro" id="IPR015797">
    <property type="entry name" value="NUDIX_hydrolase-like_dom_sf"/>
</dbReference>
<dbReference type="EMBL" id="OX336425">
    <property type="protein sequence ID" value="CAI2768031.1"/>
    <property type="molecule type" value="Genomic_DNA"/>
</dbReference>
<keyword evidence="1 2" id="KW-0378">Hydrolase</keyword>
<dbReference type="AlphaFoldDB" id="A0A9W4TIT3"/>
<dbReference type="InterPro" id="IPR020476">
    <property type="entry name" value="Nudix_hydrolase"/>
</dbReference>
<comment type="similarity">
    <text evidence="2">Belongs to the Nudix hydrolase family.</text>
</comment>
<sequence>MKKQMFFSVKALIIKNDTFLAVYNLVAGIKIWDLPGGRMEFGETAEETLKREIKEELNLEIRPVKVIDTWNYMPSDDCQITGIIYYSELITNQIKISEEHDGYDWIGFEQAGAFFTKDFLLNQIQLWDWNSIRNNNVRFIKSVD</sequence>
<dbReference type="SUPFAM" id="SSF55811">
    <property type="entry name" value="Nudix"/>
    <property type="match status" value="1"/>
</dbReference>
<dbReference type="Proteomes" id="UP001152749">
    <property type="component" value="Chromosome"/>
</dbReference>
<evidence type="ECO:0000259" key="3">
    <source>
        <dbReference type="PROSITE" id="PS51462"/>
    </source>
</evidence>
<accession>A0A9W4TIT3</accession>
<evidence type="ECO:0000256" key="1">
    <source>
        <dbReference type="ARBA" id="ARBA00022801"/>
    </source>
</evidence>
<feature type="domain" description="Nudix hydrolase" evidence="3">
    <location>
        <begin position="1"/>
        <end position="128"/>
    </location>
</feature>
<gene>
    <name evidence="4" type="ORF">TRV642_3223</name>
</gene>
<dbReference type="PANTHER" id="PTHR43736">
    <property type="entry name" value="ADP-RIBOSE PYROPHOSPHATASE"/>
    <property type="match status" value="1"/>
</dbReference>
<dbReference type="PROSITE" id="PS51462">
    <property type="entry name" value="NUDIX"/>
    <property type="match status" value="1"/>
</dbReference>
<dbReference type="KEGG" id="fcs:TRV642_3223"/>
<name>A0A9W4TIT3_9FLAO</name>
<dbReference type="GO" id="GO:0016787">
    <property type="term" value="F:hydrolase activity"/>
    <property type="evidence" value="ECO:0007669"/>
    <property type="project" value="UniProtKB-KW"/>
</dbReference>
<proteinExistence type="inferred from homology"/>
<evidence type="ECO:0000313" key="5">
    <source>
        <dbReference type="Proteomes" id="UP001152749"/>
    </source>
</evidence>
<dbReference type="InterPro" id="IPR020084">
    <property type="entry name" value="NUDIX_hydrolase_CS"/>
</dbReference>
<organism evidence="4 5">
    <name type="scientific">Flavobacterium collinsii</name>
    <dbReference type="NCBI Taxonomy" id="1114861"/>
    <lineage>
        <taxon>Bacteria</taxon>
        <taxon>Pseudomonadati</taxon>
        <taxon>Bacteroidota</taxon>
        <taxon>Flavobacteriia</taxon>
        <taxon>Flavobacteriales</taxon>
        <taxon>Flavobacteriaceae</taxon>
        <taxon>Flavobacterium</taxon>
    </lineage>
</organism>
<dbReference type="PRINTS" id="PR00502">
    <property type="entry name" value="NUDIXFAMILY"/>
</dbReference>